<evidence type="ECO:0000313" key="1">
    <source>
        <dbReference type="EMBL" id="WNC16101.1"/>
    </source>
</evidence>
<dbReference type="Proteomes" id="UP001256827">
    <property type="component" value="Chromosome"/>
</dbReference>
<proteinExistence type="predicted"/>
<accession>A0ABY9TA91</accession>
<keyword evidence="2" id="KW-1185">Reference proteome</keyword>
<dbReference type="RefSeq" id="WP_310770478.1">
    <property type="nucleotide sequence ID" value="NZ_CP134050.1"/>
</dbReference>
<dbReference type="InterPro" id="IPR010916">
    <property type="entry name" value="TonB_box_CS"/>
</dbReference>
<evidence type="ECO:0000313" key="2">
    <source>
        <dbReference type="Proteomes" id="UP001256827"/>
    </source>
</evidence>
<dbReference type="PROSITE" id="PS00430">
    <property type="entry name" value="TONB_DEPENDENT_REC_1"/>
    <property type="match status" value="1"/>
</dbReference>
<gene>
    <name evidence="1" type="ORF">RGB73_07220</name>
</gene>
<sequence length="345" mass="39380">MPNTVQFLFRFRLVLCMLFILTMLFPLVPAKAKAEPTEVPVKLTVNAERTPIRLGDKVIIEATTEKKGDTFQVWGNQNISYETVEKDGYYVSRGVLDVNFIGFERVEYQIIMYGDGVKWTGNASILIHAENNMPPIIVHVPSKITLSPTKNFEVGKRIKFTVTTPAEGSFLDQSEFRLFLNGSKDPSQKMENVRTIKKNNEYSTTGYFTPTKAGDFKVQFFLQMYENEKSPLLGTGEIEFSVKESPIINVSLSPGTAYMKAGEDIYLSVVYFIDKSPDFSDRALNWNQPNIEPIYSIYDETIGGYRYVYRFQPEKKGTYNLEVTIKMNTKGQKREGKAKAKLYVR</sequence>
<protein>
    <submittedName>
        <fullName evidence="1">Uncharacterized protein</fullName>
    </submittedName>
</protein>
<name>A0ABY9TA91_BREBE</name>
<reference evidence="1 2" key="1">
    <citation type="submission" date="2023-09" db="EMBL/GenBank/DDBJ databases">
        <title>Complete Genome and Methylome dissection of Bacillus brevis NEB573 original source of BbsI restriction endonuclease.</title>
        <authorList>
            <person name="Fomenkov A."/>
            <person name="Roberts R.D."/>
        </authorList>
    </citation>
    <scope>NUCLEOTIDE SEQUENCE [LARGE SCALE GENOMIC DNA]</scope>
    <source>
        <strain evidence="1 2">NEB573</strain>
    </source>
</reference>
<organism evidence="1 2">
    <name type="scientific">Brevibacillus brevis</name>
    <name type="common">Bacillus brevis</name>
    <dbReference type="NCBI Taxonomy" id="1393"/>
    <lineage>
        <taxon>Bacteria</taxon>
        <taxon>Bacillati</taxon>
        <taxon>Bacillota</taxon>
        <taxon>Bacilli</taxon>
        <taxon>Bacillales</taxon>
        <taxon>Paenibacillaceae</taxon>
        <taxon>Brevibacillus</taxon>
    </lineage>
</organism>
<dbReference type="EMBL" id="CP134050">
    <property type="protein sequence ID" value="WNC16101.1"/>
    <property type="molecule type" value="Genomic_DNA"/>
</dbReference>